<keyword evidence="1" id="KW-0812">Transmembrane</keyword>
<name>S4PEY2_9NEOP</name>
<keyword evidence="1" id="KW-0472">Membrane</keyword>
<keyword evidence="1" id="KW-1133">Transmembrane helix</keyword>
<feature type="transmembrane region" description="Helical" evidence="1">
    <location>
        <begin position="78"/>
        <end position="97"/>
    </location>
</feature>
<evidence type="ECO:0000313" key="2">
    <source>
        <dbReference type="EMBL" id="JAA88268.1"/>
    </source>
</evidence>
<accession>S4PEY2</accession>
<dbReference type="EMBL" id="GAIX01004292">
    <property type="protein sequence ID" value="JAA88268.1"/>
    <property type="molecule type" value="Transcribed_RNA"/>
</dbReference>
<reference evidence="2" key="2">
    <citation type="submission" date="2013-05" db="EMBL/GenBank/DDBJ databases">
        <authorList>
            <person name="Carter J.-M."/>
            <person name="Baker S.C."/>
            <person name="Pink R."/>
            <person name="Carter D.R.F."/>
            <person name="Collins A."/>
            <person name="Tomlin J."/>
            <person name="Gibbs M."/>
            <person name="Breuker C.J."/>
        </authorList>
    </citation>
    <scope>NUCLEOTIDE SEQUENCE</scope>
    <source>
        <tissue evidence="2">Ovary</tissue>
    </source>
</reference>
<sequence length="111" mass="13493">MKCAIANVYCHTKIDMVKLSKYINTIKIKYKQFQKKQCIGIHDTKPPAFEMQITIIEWNILVFVECTYYTELLNSYQYININNILTYTLSFFFFYMLKRYFTTLYPLYIDK</sequence>
<evidence type="ECO:0000256" key="1">
    <source>
        <dbReference type="SAM" id="Phobius"/>
    </source>
</evidence>
<proteinExistence type="predicted"/>
<protein>
    <submittedName>
        <fullName evidence="2">Uncharacterized protein</fullName>
    </submittedName>
</protein>
<dbReference type="AlphaFoldDB" id="S4PEY2"/>
<reference evidence="2" key="1">
    <citation type="journal article" date="2013" name="BMC Genomics">
        <title>Unscrambling butterfly oogenesis.</title>
        <authorList>
            <person name="Carter J.M."/>
            <person name="Baker S.C."/>
            <person name="Pink R."/>
            <person name="Carter D.R."/>
            <person name="Collins A."/>
            <person name="Tomlin J."/>
            <person name="Gibbs M."/>
            <person name="Breuker C.J."/>
        </authorList>
    </citation>
    <scope>NUCLEOTIDE SEQUENCE</scope>
    <source>
        <tissue evidence="2">Ovary</tissue>
    </source>
</reference>
<organism evidence="2">
    <name type="scientific">Pararge aegeria</name>
    <name type="common">speckled wood butterfly</name>
    <dbReference type="NCBI Taxonomy" id="116150"/>
    <lineage>
        <taxon>Eukaryota</taxon>
        <taxon>Metazoa</taxon>
        <taxon>Ecdysozoa</taxon>
        <taxon>Arthropoda</taxon>
        <taxon>Hexapoda</taxon>
        <taxon>Insecta</taxon>
        <taxon>Pterygota</taxon>
        <taxon>Neoptera</taxon>
        <taxon>Endopterygota</taxon>
        <taxon>Lepidoptera</taxon>
        <taxon>Glossata</taxon>
        <taxon>Ditrysia</taxon>
        <taxon>Papilionoidea</taxon>
        <taxon>Nymphalidae</taxon>
        <taxon>Satyrinae</taxon>
        <taxon>Satyrini</taxon>
        <taxon>Parargina</taxon>
        <taxon>Pararge</taxon>
    </lineage>
</organism>